<feature type="compositionally biased region" description="Polar residues" evidence="8">
    <location>
        <begin position="13"/>
        <end position="36"/>
    </location>
</feature>
<comment type="subcellular location">
    <subcellularLocation>
        <location evidence="1">Cell inner membrane</location>
        <topology evidence="1">Multi-pass membrane protein</topology>
    </subcellularLocation>
</comment>
<dbReference type="OMA" id="LADPMHF"/>
<dbReference type="Pfam" id="PF03222">
    <property type="entry name" value="Trp_Tyr_perm"/>
    <property type="match status" value="1"/>
</dbReference>
<dbReference type="GO" id="GO:0005886">
    <property type="term" value="C:plasma membrane"/>
    <property type="evidence" value="ECO:0007669"/>
    <property type="project" value="UniProtKB-SubCell"/>
</dbReference>
<evidence type="ECO:0000256" key="6">
    <source>
        <dbReference type="ARBA" id="ARBA00022989"/>
    </source>
</evidence>
<evidence type="ECO:0000256" key="3">
    <source>
        <dbReference type="ARBA" id="ARBA00022475"/>
    </source>
</evidence>
<dbReference type="PANTHER" id="PTHR16189">
    <property type="entry name" value="TRANSMEMBRANE PROTEIN 104-RELATED"/>
    <property type="match status" value="1"/>
</dbReference>
<dbReference type="OrthoDB" id="294541at2759"/>
<dbReference type="Gene3D" id="1.20.1740.10">
    <property type="entry name" value="Amino acid/polyamine transporter I"/>
    <property type="match status" value="1"/>
</dbReference>
<accession>A0A0A1UDR7</accession>
<feature type="transmembrane region" description="Helical" evidence="9">
    <location>
        <begin position="460"/>
        <end position="481"/>
    </location>
</feature>
<feature type="transmembrane region" description="Helical" evidence="9">
    <location>
        <begin position="258"/>
        <end position="277"/>
    </location>
</feature>
<gene>
    <name evidence="11" type="ORF">EIN_340770</name>
</gene>
<dbReference type="InterPro" id="IPR018227">
    <property type="entry name" value="Amino_acid_transport_2"/>
</dbReference>
<feature type="domain" description="Amino acid transporter transmembrane" evidence="10">
    <location>
        <begin position="154"/>
        <end position="525"/>
    </location>
</feature>
<reference evidence="11 12" key="1">
    <citation type="submission" date="2012-10" db="EMBL/GenBank/DDBJ databases">
        <authorList>
            <person name="Zafar N."/>
            <person name="Inman J."/>
            <person name="Hall N."/>
            <person name="Lorenzi H."/>
            <person name="Caler E."/>
        </authorList>
    </citation>
    <scope>NUCLEOTIDE SEQUENCE [LARGE SCALE GENOMIC DNA]</scope>
    <source>
        <strain evidence="11 12">IP1</strain>
    </source>
</reference>
<protein>
    <submittedName>
        <fullName evidence="11">Transmembrane protein, putative</fullName>
    </submittedName>
</protein>
<evidence type="ECO:0000256" key="8">
    <source>
        <dbReference type="SAM" id="MobiDB-lite"/>
    </source>
</evidence>
<dbReference type="GeneID" id="14893743"/>
<feature type="transmembrane region" description="Helical" evidence="9">
    <location>
        <begin position="328"/>
        <end position="352"/>
    </location>
</feature>
<evidence type="ECO:0000313" key="12">
    <source>
        <dbReference type="Proteomes" id="UP000014680"/>
    </source>
</evidence>
<dbReference type="InterPro" id="IPR013057">
    <property type="entry name" value="AA_transpt_TM"/>
</dbReference>
<evidence type="ECO:0000256" key="4">
    <source>
        <dbReference type="ARBA" id="ARBA00022519"/>
    </source>
</evidence>
<dbReference type="Pfam" id="PF01490">
    <property type="entry name" value="Aa_trans"/>
    <property type="match status" value="1"/>
</dbReference>
<dbReference type="RefSeq" id="XP_004261510.1">
    <property type="nucleotide sequence ID" value="XM_004261462.1"/>
</dbReference>
<feature type="transmembrane region" description="Helical" evidence="9">
    <location>
        <begin position="78"/>
        <end position="99"/>
    </location>
</feature>
<feature type="transmembrane region" description="Helical" evidence="9">
    <location>
        <begin position="226"/>
        <end position="246"/>
    </location>
</feature>
<feature type="region of interest" description="Disordered" evidence="8">
    <location>
        <begin position="1"/>
        <end position="40"/>
    </location>
</feature>
<name>A0A0A1UDR7_ENTIV</name>
<feature type="transmembrane region" description="Helical" evidence="9">
    <location>
        <begin position="289"/>
        <end position="308"/>
    </location>
</feature>
<dbReference type="Proteomes" id="UP000014680">
    <property type="component" value="Unassembled WGS sequence"/>
</dbReference>
<keyword evidence="4" id="KW-0997">Cell inner membrane</keyword>
<evidence type="ECO:0000256" key="7">
    <source>
        <dbReference type="ARBA" id="ARBA00023136"/>
    </source>
</evidence>
<evidence type="ECO:0000256" key="5">
    <source>
        <dbReference type="ARBA" id="ARBA00022692"/>
    </source>
</evidence>
<keyword evidence="6 9" id="KW-1133">Transmembrane helix</keyword>
<feature type="transmembrane region" description="Helical" evidence="9">
    <location>
        <begin position="50"/>
        <end position="72"/>
    </location>
</feature>
<dbReference type="KEGG" id="eiv:EIN_340770"/>
<feature type="transmembrane region" description="Helical" evidence="9">
    <location>
        <begin position="431"/>
        <end position="454"/>
    </location>
</feature>
<keyword evidence="2" id="KW-0813">Transport</keyword>
<sequence>MITEKPVVDYPEQTPSFDVQDTSPVSDSETSLLQQSSDEKKSETKHISTFSVFPLVVNAAIGTGVFGLPLAYFEAGVYPSLLILILFFFLNNITAGYVLEALSRLNVLPSKFSTKYIFPEVTPLNEKTPLEDQKQHLVDQKLKYEVVEQNCIIKNTYGYTEMGLRLGGSPLKIFSNMCIILNCYGGLWAYVATCVTTFVTVIWIIVGDQEKCSNSQYKNPWECQVTYYWSIFVYSVLVIPLSFLDVGRQAFIQIALTFIRFFSFGVMVITCVVQISMTGPLDAERNVFAFYWDGFGTMFTHTAFAFVVQHTLPALIGPVKGDKKKVHFAICSALSIASVFYLLVAIVCAYTFNGKVKTPVTLNWANYTGRDGGWGDGKELWFAYIIKYLILFFPVLNLTSTFPLLSNTLAANIEDLFPLKVKKRHGRWTKFGSRAIAIFPPFILTMFSSSLKIIFDVSGIIAFFLAFTLPCIYVFMSLYRFNNIKMCHLRPKTPYTNWVTSTPVAITAVFFVTLTLFCVSLYFLIQNIVLSF</sequence>
<evidence type="ECO:0000256" key="1">
    <source>
        <dbReference type="ARBA" id="ARBA00004429"/>
    </source>
</evidence>
<keyword evidence="3" id="KW-1003">Cell membrane</keyword>
<dbReference type="VEuPathDB" id="AmoebaDB:EIN_340770"/>
<organism evidence="11 12">
    <name type="scientific">Entamoeba invadens IP1</name>
    <dbReference type="NCBI Taxonomy" id="370355"/>
    <lineage>
        <taxon>Eukaryota</taxon>
        <taxon>Amoebozoa</taxon>
        <taxon>Evosea</taxon>
        <taxon>Archamoebae</taxon>
        <taxon>Mastigamoebida</taxon>
        <taxon>Entamoebidae</taxon>
        <taxon>Entamoeba</taxon>
    </lineage>
</organism>
<feature type="transmembrane region" description="Helical" evidence="9">
    <location>
        <begin position="502"/>
        <end position="525"/>
    </location>
</feature>
<feature type="transmembrane region" description="Helical" evidence="9">
    <location>
        <begin position="187"/>
        <end position="206"/>
    </location>
</feature>
<keyword evidence="5 9" id="KW-0812">Transmembrane</keyword>
<dbReference type="PANTHER" id="PTHR16189:SF13">
    <property type="entry name" value="AMINO ACID TRANSPORTER TRANSMEMBRANE DOMAIN-CONTAINING PROTEIN"/>
    <property type="match status" value="1"/>
</dbReference>
<dbReference type="EMBL" id="KB206175">
    <property type="protein sequence ID" value="ELP94739.1"/>
    <property type="molecule type" value="Genomic_DNA"/>
</dbReference>
<dbReference type="GO" id="GO:0003333">
    <property type="term" value="P:amino acid transmembrane transport"/>
    <property type="evidence" value="ECO:0007669"/>
    <property type="project" value="InterPro"/>
</dbReference>
<dbReference type="AlphaFoldDB" id="A0A0A1UDR7"/>
<evidence type="ECO:0000256" key="9">
    <source>
        <dbReference type="SAM" id="Phobius"/>
    </source>
</evidence>
<keyword evidence="7 9" id="KW-0472">Membrane</keyword>
<proteinExistence type="predicted"/>
<feature type="transmembrane region" description="Helical" evidence="9">
    <location>
        <begin position="381"/>
        <end position="410"/>
    </location>
</feature>
<evidence type="ECO:0000313" key="11">
    <source>
        <dbReference type="EMBL" id="ELP94739.1"/>
    </source>
</evidence>
<keyword evidence="12" id="KW-1185">Reference proteome</keyword>
<evidence type="ECO:0000259" key="10">
    <source>
        <dbReference type="Pfam" id="PF01490"/>
    </source>
</evidence>
<evidence type="ECO:0000256" key="2">
    <source>
        <dbReference type="ARBA" id="ARBA00022448"/>
    </source>
</evidence>